<dbReference type="EMBL" id="MK937605">
    <property type="protein sequence ID" value="QDH92989.1"/>
    <property type="molecule type" value="Genomic_DNA"/>
</dbReference>
<organism evidence="1 2">
    <name type="scientific">Mycobacterium phage Stephig9</name>
    <dbReference type="NCBI Taxonomy" id="2591224"/>
    <lineage>
        <taxon>Viruses</taxon>
        <taxon>Duplodnaviria</taxon>
        <taxon>Heunggongvirae</taxon>
        <taxon>Uroviricota</taxon>
        <taxon>Caudoviricetes</taxon>
        <taxon>Fromanvirus</taxon>
        <taxon>Fromanvirus astro</taxon>
    </lineage>
</organism>
<dbReference type="Proteomes" id="UP000317263">
    <property type="component" value="Segment"/>
</dbReference>
<reference evidence="1 2" key="1">
    <citation type="submission" date="2019-05" db="EMBL/GenBank/DDBJ databases">
        <authorList>
            <person name="Chung H.-M."/>
            <person name="Dalia R."/>
            <person name="Diaz J."/>
            <person name="Khakhina S."/>
            <person name="Lee-Soety J.Y."/>
            <person name="Lindberg H.M."/>
            <person name="Pape-Zambito D.A."/>
            <person name="Sunnen C.N."/>
            <person name="Garlena R.A."/>
            <person name="Russell D.A."/>
            <person name="Pope W.H."/>
            <person name="Jacobs-Sera D."/>
            <person name="Hatfull G.F."/>
        </authorList>
    </citation>
    <scope>NUCLEOTIDE SEQUENCE [LARGE SCALE GENOMIC DNA]</scope>
</reference>
<protein>
    <submittedName>
        <fullName evidence="1">Uncharacterized protein</fullName>
    </submittedName>
</protein>
<gene>
    <name evidence="1" type="primary">38</name>
    <name evidence="1" type="ORF">SEA_STEPHIG9_38</name>
</gene>
<accession>A0A514DHA1</accession>
<sequence>MSLGERFGSVQWVSTECLDSVGEELVLEFARDEFLWGVRCDREAIVAFDHTIKQSTNVDYMRDGIVVRTEAYVIRAQLAIEGPKEKSNGRS</sequence>
<evidence type="ECO:0000313" key="2">
    <source>
        <dbReference type="Proteomes" id="UP000317263"/>
    </source>
</evidence>
<name>A0A514DHA1_9CAUD</name>
<proteinExistence type="predicted"/>
<evidence type="ECO:0000313" key="1">
    <source>
        <dbReference type="EMBL" id="QDH92989.1"/>
    </source>
</evidence>